<evidence type="ECO:0000256" key="4">
    <source>
        <dbReference type="ARBA" id="ARBA00022741"/>
    </source>
</evidence>
<name>A0ABZ0ILZ3_9BACT</name>
<dbReference type="Pfam" id="PF01934">
    <property type="entry name" value="HepT-like"/>
    <property type="match status" value="1"/>
</dbReference>
<accession>A0ABZ0ILZ3</accession>
<keyword evidence="4" id="KW-0547">Nucleotide-binding</keyword>
<evidence type="ECO:0000256" key="6">
    <source>
        <dbReference type="ARBA" id="ARBA00024207"/>
    </source>
</evidence>
<evidence type="ECO:0000256" key="5">
    <source>
        <dbReference type="ARBA" id="ARBA00022801"/>
    </source>
</evidence>
<dbReference type="InterPro" id="IPR008201">
    <property type="entry name" value="HepT-like"/>
</dbReference>
<dbReference type="PANTHER" id="PTHR34139:SF1">
    <property type="entry name" value="RNASE MJ1380-RELATED"/>
    <property type="match status" value="1"/>
</dbReference>
<dbReference type="Gene3D" id="1.20.120.580">
    <property type="entry name" value="bsu32300-like"/>
    <property type="match status" value="1"/>
</dbReference>
<keyword evidence="1" id="KW-0597">Phosphoprotein</keyword>
<evidence type="ECO:0000256" key="2">
    <source>
        <dbReference type="ARBA" id="ARBA00022649"/>
    </source>
</evidence>
<organism evidence="7 8">
    <name type="scientific">Imperialibacter roseus</name>
    <dbReference type="NCBI Taxonomy" id="1324217"/>
    <lineage>
        <taxon>Bacteria</taxon>
        <taxon>Pseudomonadati</taxon>
        <taxon>Bacteroidota</taxon>
        <taxon>Cytophagia</taxon>
        <taxon>Cytophagales</taxon>
        <taxon>Flammeovirgaceae</taxon>
        <taxon>Imperialibacter</taxon>
    </lineage>
</organism>
<keyword evidence="8" id="KW-1185">Reference proteome</keyword>
<keyword evidence="2" id="KW-1277">Toxin-antitoxin system</keyword>
<dbReference type="EMBL" id="CP136051">
    <property type="protein sequence ID" value="WOK05005.1"/>
    <property type="molecule type" value="Genomic_DNA"/>
</dbReference>
<sequence length="113" mass="13074">MTDKERKYLSDILSSIRLVYSFTENINSFDEYGTSYMVKSAVERQLGIIGEAVNLFIKNSDDSPPLNNAKQIISLRNRLVHSYDNIDDRIIWNIIRRHLSPLEDEVVQLLSEA</sequence>
<comment type="similarity">
    <text evidence="6">Belongs to the HepT RNase toxin family.</text>
</comment>
<dbReference type="RefSeq" id="WP_317487800.1">
    <property type="nucleotide sequence ID" value="NZ_CP136051.1"/>
</dbReference>
<dbReference type="PANTHER" id="PTHR34139">
    <property type="entry name" value="UPF0331 PROTEIN MJ0127"/>
    <property type="match status" value="1"/>
</dbReference>
<evidence type="ECO:0000256" key="3">
    <source>
        <dbReference type="ARBA" id="ARBA00022722"/>
    </source>
</evidence>
<evidence type="ECO:0000256" key="1">
    <source>
        <dbReference type="ARBA" id="ARBA00022553"/>
    </source>
</evidence>
<dbReference type="Proteomes" id="UP001302349">
    <property type="component" value="Chromosome"/>
</dbReference>
<protein>
    <submittedName>
        <fullName evidence="7">HepT-like ribonuclease domain-containing protein</fullName>
    </submittedName>
</protein>
<keyword evidence="5" id="KW-0378">Hydrolase</keyword>
<keyword evidence="3" id="KW-0540">Nuclease</keyword>
<evidence type="ECO:0000313" key="7">
    <source>
        <dbReference type="EMBL" id="WOK05005.1"/>
    </source>
</evidence>
<dbReference type="InterPro" id="IPR037038">
    <property type="entry name" value="HepT-like_sf"/>
</dbReference>
<gene>
    <name evidence="7" type="ORF">RT717_18140</name>
</gene>
<proteinExistence type="inferred from homology"/>
<evidence type="ECO:0000313" key="8">
    <source>
        <dbReference type="Proteomes" id="UP001302349"/>
    </source>
</evidence>
<dbReference type="InterPro" id="IPR051813">
    <property type="entry name" value="HepT_RNase_toxin"/>
</dbReference>
<reference evidence="7 8" key="1">
    <citation type="journal article" date="2023" name="Microbiol. Resour. Announc.">
        <title>Complete Genome Sequence of Imperialibacter roseus strain P4T.</title>
        <authorList>
            <person name="Tizabi D.R."/>
            <person name="Bachvaroff T."/>
            <person name="Hill R.T."/>
        </authorList>
    </citation>
    <scope>NUCLEOTIDE SEQUENCE [LARGE SCALE GENOMIC DNA]</scope>
    <source>
        <strain evidence="7 8">P4T</strain>
    </source>
</reference>